<evidence type="ECO:0000313" key="8">
    <source>
        <dbReference type="EMBL" id="PJK31115.1"/>
    </source>
</evidence>
<dbReference type="OrthoDB" id="7209371at2"/>
<dbReference type="EMBL" id="PHIG01000007">
    <property type="protein sequence ID" value="PJK31115.1"/>
    <property type="molecule type" value="Genomic_DNA"/>
</dbReference>
<evidence type="ECO:0000256" key="1">
    <source>
        <dbReference type="ARBA" id="ARBA00005896"/>
    </source>
</evidence>
<dbReference type="Proteomes" id="UP000229498">
    <property type="component" value="Unassembled WGS sequence"/>
</dbReference>
<feature type="domain" description="TauD/TfdA-like" evidence="7">
    <location>
        <begin position="23"/>
        <end position="310"/>
    </location>
</feature>
<dbReference type="InterPro" id="IPR042098">
    <property type="entry name" value="TauD-like_sf"/>
</dbReference>
<feature type="region of interest" description="Disordered" evidence="6">
    <location>
        <begin position="100"/>
        <end position="125"/>
    </location>
</feature>
<evidence type="ECO:0000256" key="3">
    <source>
        <dbReference type="ARBA" id="ARBA00022964"/>
    </source>
</evidence>
<dbReference type="PANTHER" id="PTHR30468:SF1">
    <property type="entry name" value="ALPHA-KETOGLUTARATE-DEPENDENT SULFONATE DIOXYGENASE"/>
    <property type="match status" value="1"/>
</dbReference>
<keyword evidence="5" id="KW-0408">Iron</keyword>
<proteinExistence type="inferred from homology"/>
<dbReference type="GO" id="GO:0006790">
    <property type="term" value="P:sulfur compound metabolic process"/>
    <property type="evidence" value="ECO:0007669"/>
    <property type="project" value="TreeGrafter"/>
</dbReference>
<accession>A0A2M9G5W9</accession>
<dbReference type="InterPro" id="IPR003819">
    <property type="entry name" value="TauD/TfdA-like"/>
</dbReference>
<evidence type="ECO:0000256" key="6">
    <source>
        <dbReference type="SAM" id="MobiDB-lite"/>
    </source>
</evidence>
<dbReference type="InterPro" id="IPR051323">
    <property type="entry name" value="AtsK-like"/>
</dbReference>
<dbReference type="AlphaFoldDB" id="A0A2M9G5W9"/>
<dbReference type="GO" id="GO:0046872">
    <property type="term" value="F:metal ion binding"/>
    <property type="evidence" value="ECO:0007669"/>
    <property type="project" value="UniProtKB-KW"/>
</dbReference>
<name>A0A2M9G5W9_9PROT</name>
<evidence type="ECO:0000256" key="5">
    <source>
        <dbReference type="ARBA" id="ARBA00023004"/>
    </source>
</evidence>
<dbReference type="GO" id="GO:0005737">
    <property type="term" value="C:cytoplasm"/>
    <property type="evidence" value="ECO:0007669"/>
    <property type="project" value="TreeGrafter"/>
</dbReference>
<gene>
    <name evidence="8" type="ORF">CVT23_02450</name>
</gene>
<comment type="similarity">
    <text evidence="1">Belongs to the TfdA dioxygenase family.</text>
</comment>
<evidence type="ECO:0000256" key="4">
    <source>
        <dbReference type="ARBA" id="ARBA00023002"/>
    </source>
</evidence>
<evidence type="ECO:0000313" key="9">
    <source>
        <dbReference type="Proteomes" id="UP000229498"/>
    </source>
</evidence>
<comment type="caution">
    <text evidence="8">The sequence shown here is derived from an EMBL/GenBank/DDBJ whole genome shotgun (WGS) entry which is preliminary data.</text>
</comment>
<dbReference type="SUPFAM" id="SSF51197">
    <property type="entry name" value="Clavaminate synthase-like"/>
    <property type="match status" value="1"/>
</dbReference>
<dbReference type="PANTHER" id="PTHR30468">
    <property type="entry name" value="ALPHA-KETOGLUTARATE-DEPENDENT SULFONATE DIOXYGENASE"/>
    <property type="match status" value="1"/>
</dbReference>
<keyword evidence="9" id="KW-1185">Reference proteome</keyword>
<dbReference type="Pfam" id="PF02668">
    <property type="entry name" value="TauD"/>
    <property type="match status" value="1"/>
</dbReference>
<sequence>MTLQRPTVTYQDHWKTEGYDTIDVRPVTPVVGAEVHGVDLSKPLEPKQLEEIRRAFVTHHVLAFHDQNIGRDAHKAFASHFGELHVHPLKHDRMKTAHKDNPFAEGKKKSDHPLMQGDTDGDSDPAILEIKTTQNSRYTAGGDWHADVTCDERPPMGSMLLIKQVPDVGCGGDTCFANMYRAFDTLSEPMKEFLRPLTAVHDGAIPYVGAYNTVPPEGGYPRNEHPVVVRHPDTGREVLYVNPGFTSHIKGLSRYESQHILEMLYRHVEKRLDLQVRMSYRPNTLMFWDNRCLQHQASWDYWPYSRYGERVSIIGHRPTRDVAAAA</sequence>
<feature type="compositionally biased region" description="Basic and acidic residues" evidence="6">
    <location>
        <begin position="100"/>
        <end position="112"/>
    </location>
</feature>
<organism evidence="8 9">
    <name type="scientific">Minwuia thermotolerans</name>
    <dbReference type="NCBI Taxonomy" id="2056226"/>
    <lineage>
        <taxon>Bacteria</taxon>
        <taxon>Pseudomonadati</taxon>
        <taxon>Pseudomonadota</taxon>
        <taxon>Alphaproteobacteria</taxon>
        <taxon>Minwuiales</taxon>
        <taxon>Minwuiaceae</taxon>
        <taxon>Minwuia</taxon>
    </lineage>
</organism>
<keyword evidence="3 8" id="KW-0223">Dioxygenase</keyword>
<keyword evidence="4" id="KW-0560">Oxidoreductase</keyword>
<reference evidence="8 9" key="1">
    <citation type="submission" date="2017-11" db="EMBL/GenBank/DDBJ databases">
        <title>Draft genome sequence of Rhizobiales bacterium SY3-13.</title>
        <authorList>
            <person name="Sun C."/>
        </authorList>
    </citation>
    <scope>NUCLEOTIDE SEQUENCE [LARGE SCALE GENOMIC DNA]</scope>
    <source>
        <strain evidence="8 9">SY3-13</strain>
    </source>
</reference>
<protein>
    <submittedName>
        <fullName evidence="8">Taurine dioxygenase</fullName>
    </submittedName>
</protein>
<evidence type="ECO:0000256" key="2">
    <source>
        <dbReference type="ARBA" id="ARBA00022723"/>
    </source>
</evidence>
<dbReference type="Gene3D" id="3.60.130.10">
    <property type="entry name" value="Clavaminate synthase-like"/>
    <property type="match status" value="1"/>
</dbReference>
<dbReference type="RefSeq" id="WP_109796267.1">
    <property type="nucleotide sequence ID" value="NZ_PHIG01000007.1"/>
</dbReference>
<keyword evidence="2" id="KW-0479">Metal-binding</keyword>
<evidence type="ECO:0000259" key="7">
    <source>
        <dbReference type="Pfam" id="PF02668"/>
    </source>
</evidence>
<dbReference type="GO" id="GO:0000908">
    <property type="term" value="F:taurine dioxygenase activity"/>
    <property type="evidence" value="ECO:0007669"/>
    <property type="project" value="TreeGrafter"/>
</dbReference>